<evidence type="ECO:0000256" key="1">
    <source>
        <dbReference type="SAM" id="MobiDB-lite"/>
    </source>
</evidence>
<feature type="domain" description="DUF1707" evidence="2">
    <location>
        <begin position="52"/>
        <end position="103"/>
    </location>
</feature>
<dbReference type="InterPro" id="IPR024425">
    <property type="entry name" value="LiaF-like_C"/>
</dbReference>
<gene>
    <name evidence="4" type="ORF">EV643_114185</name>
</gene>
<dbReference type="Pfam" id="PF08044">
    <property type="entry name" value="DUF1707"/>
    <property type="match status" value="1"/>
</dbReference>
<sequence>MPAGQAPYEPAGQPPKDPAGQPPNDPAPNGPVPSVPAPQQQPSADELALRRRVSDMEREEVADVLRESAGDGRLSYGELEERLETLYSAKTYGELVEITADLPGGPSVPNTPAPQPGAQYGPQYGAEVAQTAPVINAFLSEAKRTGGWLAPQRQEVNAVLGDVTLDYTEAQLPYDVVYIDVKSILADVKIRVPQNAIVHLDSNPILGSVTEQEAGFGGVVDPATTPPKTFHIRGTAILGDIKIKRGPRLSKRLRLT</sequence>
<dbReference type="OrthoDB" id="4772576at2"/>
<proteinExistence type="predicted"/>
<evidence type="ECO:0000313" key="4">
    <source>
        <dbReference type="EMBL" id="TDO45040.1"/>
    </source>
</evidence>
<dbReference type="PANTHER" id="PTHR40763">
    <property type="entry name" value="MEMBRANE PROTEIN-RELATED"/>
    <property type="match status" value="1"/>
</dbReference>
<dbReference type="InterPro" id="IPR012551">
    <property type="entry name" value="DUF1707_SHOCT-like"/>
</dbReference>
<organism evidence="4 5">
    <name type="scientific">Kribbella caucasensis</name>
    <dbReference type="NCBI Taxonomy" id="2512215"/>
    <lineage>
        <taxon>Bacteria</taxon>
        <taxon>Bacillati</taxon>
        <taxon>Actinomycetota</taxon>
        <taxon>Actinomycetes</taxon>
        <taxon>Propionibacteriales</taxon>
        <taxon>Kribbellaceae</taxon>
        <taxon>Kribbella</taxon>
    </lineage>
</organism>
<dbReference type="EMBL" id="SNWQ01000014">
    <property type="protein sequence ID" value="TDO45040.1"/>
    <property type="molecule type" value="Genomic_DNA"/>
</dbReference>
<protein>
    <submittedName>
        <fullName evidence="4">Cell wall-active antibiotic response 4TMS protein YvqF</fullName>
    </submittedName>
</protein>
<dbReference type="PANTHER" id="PTHR40763:SF4">
    <property type="entry name" value="DUF1707 DOMAIN-CONTAINING PROTEIN"/>
    <property type="match status" value="1"/>
</dbReference>
<feature type="compositionally biased region" description="Pro residues" evidence="1">
    <location>
        <begin position="12"/>
        <end position="36"/>
    </location>
</feature>
<evidence type="ECO:0000259" key="3">
    <source>
        <dbReference type="Pfam" id="PF09922"/>
    </source>
</evidence>
<evidence type="ECO:0000259" key="2">
    <source>
        <dbReference type="Pfam" id="PF08044"/>
    </source>
</evidence>
<keyword evidence="5" id="KW-1185">Reference proteome</keyword>
<feature type="region of interest" description="Disordered" evidence="1">
    <location>
        <begin position="1"/>
        <end position="55"/>
    </location>
</feature>
<accession>A0A4R6K6M9</accession>
<dbReference type="AlphaFoldDB" id="A0A4R6K6M9"/>
<reference evidence="4 5" key="1">
    <citation type="submission" date="2019-03" db="EMBL/GenBank/DDBJ databases">
        <title>Genomic Encyclopedia of Type Strains, Phase III (KMG-III): the genomes of soil and plant-associated and newly described type strains.</title>
        <authorList>
            <person name="Whitman W."/>
        </authorList>
    </citation>
    <scope>NUCLEOTIDE SEQUENCE [LARGE SCALE GENOMIC DNA]</scope>
    <source>
        <strain evidence="4 5">VKM Ac-2527</strain>
    </source>
</reference>
<comment type="caution">
    <text evidence="4">The sequence shown here is derived from an EMBL/GenBank/DDBJ whole genome shotgun (WGS) entry which is preliminary data.</text>
</comment>
<dbReference type="Proteomes" id="UP000295388">
    <property type="component" value="Unassembled WGS sequence"/>
</dbReference>
<evidence type="ECO:0000313" key="5">
    <source>
        <dbReference type="Proteomes" id="UP000295388"/>
    </source>
</evidence>
<dbReference type="Pfam" id="PF09922">
    <property type="entry name" value="LiaF-like_C"/>
    <property type="match status" value="1"/>
</dbReference>
<name>A0A4R6K6M9_9ACTN</name>
<feature type="domain" description="Cell wall-active antibiotics response LiaF-like C-terminal" evidence="3">
    <location>
        <begin position="155"/>
        <end position="210"/>
    </location>
</feature>